<sequence length="82" mass="9677">MERAMNKIVLHHYPVDKLPEDLRRHFSRGGSVTLEVVEERTDEPEQSVEELVRAMRARHAGRLRSQEDIVAEIRALRDEWDD</sequence>
<gene>
    <name evidence="1" type="ORF">DVH29_12300</name>
</gene>
<accession>A0A369W0U7</accession>
<dbReference type="Proteomes" id="UP000253759">
    <property type="component" value="Unassembled WGS sequence"/>
</dbReference>
<keyword evidence="2" id="KW-1185">Reference proteome</keyword>
<name>A0A369W0U7_9HYPH</name>
<organism evidence="1 2">
    <name type="scientific">Pelagibacterium lacus</name>
    <dbReference type="NCBI Taxonomy" id="2282655"/>
    <lineage>
        <taxon>Bacteria</taxon>
        <taxon>Pseudomonadati</taxon>
        <taxon>Pseudomonadota</taxon>
        <taxon>Alphaproteobacteria</taxon>
        <taxon>Hyphomicrobiales</taxon>
        <taxon>Devosiaceae</taxon>
        <taxon>Pelagibacterium</taxon>
    </lineage>
</organism>
<protein>
    <submittedName>
        <fullName evidence="1">Uncharacterized protein</fullName>
    </submittedName>
</protein>
<reference evidence="2" key="1">
    <citation type="submission" date="2018-07" db="EMBL/GenBank/DDBJ databases">
        <authorList>
            <person name="Liu B.-T."/>
            <person name="Du Z."/>
        </authorList>
    </citation>
    <scope>NUCLEOTIDE SEQUENCE [LARGE SCALE GENOMIC DNA]</scope>
    <source>
        <strain evidence="2">XYN52</strain>
    </source>
</reference>
<evidence type="ECO:0000313" key="2">
    <source>
        <dbReference type="Proteomes" id="UP000253759"/>
    </source>
</evidence>
<dbReference type="EMBL" id="QQNH01000019">
    <property type="protein sequence ID" value="RDE08296.1"/>
    <property type="molecule type" value="Genomic_DNA"/>
</dbReference>
<proteinExistence type="predicted"/>
<evidence type="ECO:0000313" key="1">
    <source>
        <dbReference type="EMBL" id="RDE08296.1"/>
    </source>
</evidence>
<comment type="caution">
    <text evidence="1">The sequence shown here is derived from an EMBL/GenBank/DDBJ whole genome shotgun (WGS) entry which is preliminary data.</text>
</comment>
<dbReference type="AlphaFoldDB" id="A0A369W0U7"/>
<dbReference type="OrthoDB" id="7875908at2"/>